<dbReference type="Proteomes" id="UP001212152">
    <property type="component" value="Unassembled WGS sequence"/>
</dbReference>
<evidence type="ECO:0000256" key="1">
    <source>
        <dbReference type="SAM" id="MobiDB-lite"/>
    </source>
</evidence>
<dbReference type="PANTHER" id="PTHR47765:SF2">
    <property type="entry name" value="EXONUCLEASE MUT-7 HOMOLOG"/>
    <property type="match status" value="1"/>
</dbReference>
<proteinExistence type="predicted"/>
<dbReference type="Pfam" id="PF01612">
    <property type="entry name" value="DNA_pol_A_exo1"/>
    <property type="match status" value="1"/>
</dbReference>
<dbReference type="GO" id="GO:0006139">
    <property type="term" value="P:nucleobase-containing compound metabolic process"/>
    <property type="evidence" value="ECO:0007669"/>
    <property type="project" value="InterPro"/>
</dbReference>
<name>A0AAD5TGR3_9FUNG</name>
<dbReference type="AlphaFoldDB" id="A0AAD5TGR3"/>
<organism evidence="3 4">
    <name type="scientific">Geranomyces variabilis</name>
    <dbReference type="NCBI Taxonomy" id="109894"/>
    <lineage>
        <taxon>Eukaryota</taxon>
        <taxon>Fungi</taxon>
        <taxon>Fungi incertae sedis</taxon>
        <taxon>Chytridiomycota</taxon>
        <taxon>Chytridiomycota incertae sedis</taxon>
        <taxon>Chytridiomycetes</taxon>
        <taxon>Spizellomycetales</taxon>
        <taxon>Powellomycetaceae</taxon>
        <taxon>Geranomyces</taxon>
    </lineage>
</organism>
<accession>A0AAD5TGR3</accession>
<dbReference type="InterPro" id="IPR002562">
    <property type="entry name" value="3'-5'_exonuclease_dom"/>
</dbReference>
<dbReference type="GO" id="GO:0008408">
    <property type="term" value="F:3'-5' exonuclease activity"/>
    <property type="evidence" value="ECO:0007669"/>
    <property type="project" value="InterPro"/>
</dbReference>
<dbReference type="SUPFAM" id="SSF53098">
    <property type="entry name" value="Ribonuclease H-like"/>
    <property type="match status" value="1"/>
</dbReference>
<dbReference type="InterPro" id="IPR036397">
    <property type="entry name" value="RNaseH_sf"/>
</dbReference>
<feature type="region of interest" description="Disordered" evidence="1">
    <location>
        <begin position="336"/>
        <end position="358"/>
    </location>
</feature>
<evidence type="ECO:0000259" key="2">
    <source>
        <dbReference type="Pfam" id="PF01612"/>
    </source>
</evidence>
<dbReference type="InterPro" id="IPR012337">
    <property type="entry name" value="RNaseH-like_sf"/>
</dbReference>
<dbReference type="PANTHER" id="PTHR47765">
    <property type="entry name" value="3'-5' EXONUCLEASE DOMAIN-CONTAINING PROTEIN"/>
    <property type="match status" value="1"/>
</dbReference>
<comment type="caution">
    <text evidence="3">The sequence shown here is derived from an EMBL/GenBank/DDBJ whole genome shotgun (WGS) entry which is preliminary data.</text>
</comment>
<reference evidence="3" key="1">
    <citation type="submission" date="2020-05" db="EMBL/GenBank/DDBJ databases">
        <title>Phylogenomic resolution of chytrid fungi.</title>
        <authorList>
            <person name="Stajich J.E."/>
            <person name="Amses K."/>
            <person name="Simmons R."/>
            <person name="Seto K."/>
            <person name="Myers J."/>
            <person name="Bonds A."/>
            <person name="Quandt C.A."/>
            <person name="Barry K."/>
            <person name="Liu P."/>
            <person name="Grigoriev I."/>
            <person name="Longcore J.E."/>
            <person name="James T.Y."/>
        </authorList>
    </citation>
    <scope>NUCLEOTIDE SEQUENCE</scope>
    <source>
        <strain evidence="3">JEL0379</strain>
    </source>
</reference>
<dbReference type="CDD" id="cd06141">
    <property type="entry name" value="WRN_exo"/>
    <property type="match status" value="1"/>
</dbReference>
<keyword evidence="4" id="KW-1185">Reference proteome</keyword>
<evidence type="ECO:0000313" key="3">
    <source>
        <dbReference type="EMBL" id="KAJ3176099.1"/>
    </source>
</evidence>
<sequence length="358" mass="39289">MDVQRCPHTSASTPVARKTARKLPWQQSPAVTSAGPPALTPALPLLNYNQAPGENYNVTYVTTPADVARGLKLCSGNVLGFDMEWCVPFRRGIQPTTALIQICNDRHIVRRNIKGDALKLHRDFGILMEGSLDIANIARRVRPECRKNPSLKLLVEQVLHATLAKGPVRVGNWEARGLSREQMFYAGNDVYAGYRIYETLLQEAAQQGHHTVVHDYFSMADYLAEREAVKIAKVKRGASDTFFEDDPLPESVPEVVAAPGNSSHQAKREHCENARQQPPTAADRRNQSGEEQVPSGGTQTSRQAEWGYSSDNDTEWALLMDGVEGYVAQGQFGVLGDKASDDQLGNTNSGARPGPRSA</sequence>
<protein>
    <recommendedName>
        <fullName evidence="2">3'-5' exonuclease domain-containing protein</fullName>
    </recommendedName>
</protein>
<feature type="region of interest" description="Disordered" evidence="1">
    <location>
        <begin position="1"/>
        <end position="34"/>
    </location>
</feature>
<dbReference type="GO" id="GO:0003676">
    <property type="term" value="F:nucleic acid binding"/>
    <property type="evidence" value="ECO:0007669"/>
    <property type="project" value="InterPro"/>
</dbReference>
<gene>
    <name evidence="3" type="ORF">HDU87_005474</name>
</gene>
<dbReference type="InterPro" id="IPR052408">
    <property type="entry name" value="Exonuclease_MUT-7-like"/>
</dbReference>
<evidence type="ECO:0000313" key="4">
    <source>
        <dbReference type="Proteomes" id="UP001212152"/>
    </source>
</evidence>
<dbReference type="Gene3D" id="3.30.420.10">
    <property type="entry name" value="Ribonuclease H-like superfamily/Ribonuclease H"/>
    <property type="match status" value="2"/>
</dbReference>
<dbReference type="EMBL" id="JADGJQ010000044">
    <property type="protein sequence ID" value="KAJ3176099.1"/>
    <property type="molecule type" value="Genomic_DNA"/>
</dbReference>
<feature type="domain" description="3'-5' exonuclease" evidence="2">
    <location>
        <begin position="106"/>
        <end position="203"/>
    </location>
</feature>
<feature type="region of interest" description="Disordered" evidence="1">
    <location>
        <begin position="242"/>
        <end position="309"/>
    </location>
</feature>